<dbReference type="SUPFAM" id="SSF52540">
    <property type="entry name" value="P-loop containing nucleoside triphosphate hydrolases"/>
    <property type="match status" value="1"/>
</dbReference>
<dbReference type="Proteomes" id="UP000001661">
    <property type="component" value="Chromosome"/>
</dbReference>
<organism evidence="6 7">
    <name type="scientific">Acetohalobium arabaticum (strain ATCC 49924 / DSM 5501 / Z-7288)</name>
    <dbReference type="NCBI Taxonomy" id="574087"/>
    <lineage>
        <taxon>Bacteria</taxon>
        <taxon>Bacillati</taxon>
        <taxon>Bacillota</taxon>
        <taxon>Clostridia</taxon>
        <taxon>Halanaerobiales</taxon>
        <taxon>Halobacteroidaceae</taxon>
        <taxon>Acetohalobium</taxon>
    </lineage>
</organism>
<evidence type="ECO:0000313" key="7">
    <source>
        <dbReference type="Proteomes" id="UP000001661"/>
    </source>
</evidence>
<dbReference type="PANTHER" id="PTHR32114:SF2">
    <property type="entry name" value="ABC TRANSPORTER ABCH.3"/>
    <property type="match status" value="1"/>
</dbReference>
<dbReference type="PANTHER" id="PTHR32114">
    <property type="entry name" value="ABC TRANSPORTER ABCH.3"/>
    <property type="match status" value="1"/>
</dbReference>
<sequence length="485" mass="56168">MIEEIRIENFQSHKDTVLKLADGLNLITGPSDSGKTAVIRALRWVLYNEPLGDDFIRVGARRCRVGILLTNGYRVIRERSKKENRYLVVEPDGSQEIYTGFGTKVPAEVKDLHQMAKVALDNDLETTLNLDYQLIGPFLLNDSGSTKAKAIGQLTGVHVIDAAIKDIARDLRRTKDSMKQETSEVERINEKLLDYQDLPQLKEEINKESKLLSEIKEVYAKLQEYQSLKEQRDDLTEEERELNKVLNKLAHLKKVESLYQQIDKYNKERINLEELQQDWQQLTAALKKADKLLKKLSKLDKIEKNYQQSVQFLQKREKLIELQQKLQKSTAELEASKKILEQTDKLEQAEEALTQVLKLKEDLSTLNDIKQDLIEVDKELSKKQKALSKLPKIEKSQQLISQIGEVKERLDKLKELKEEQEENQKNLHTGQKCITEVNQRLESRLEDYKAKLRELNRCPVCFNRIETDTLEQIIDNYSVGGVESE</sequence>
<evidence type="ECO:0000256" key="4">
    <source>
        <dbReference type="SAM" id="Coils"/>
    </source>
</evidence>
<dbReference type="HOGENOM" id="CLU_564643_0_0_9"/>
<dbReference type="eggNOG" id="COG1196">
    <property type="taxonomic scope" value="Bacteria"/>
</dbReference>
<keyword evidence="7" id="KW-1185">Reference proteome</keyword>
<evidence type="ECO:0000256" key="1">
    <source>
        <dbReference type="ARBA" id="ARBA00006930"/>
    </source>
</evidence>
<feature type="domain" description="Endonuclease GajA/Old nuclease/RecF-like AAA" evidence="5">
    <location>
        <begin position="1"/>
        <end position="417"/>
    </location>
</feature>
<name>D9QR46_ACEAZ</name>
<reference evidence="6 7" key="1">
    <citation type="journal article" date="2010" name="Stand. Genomic Sci.">
        <title>Complete genome sequence of Acetohalobium arabaticum type strain (Z-7288).</title>
        <authorList>
            <person name="Sikorski J."/>
            <person name="Lapidus A."/>
            <person name="Chertkov O."/>
            <person name="Lucas S."/>
            <person name="Copeland A."/>
            <person name="Glavina Del Rio T."/>
            <person name="Nolan M."/>
            <person name="Tice H."/>
            <person name="Cheng J.F."/>
            <person name="Han C."/>
            <person name="Brambilla E."/>
            <person name="Pitluck S."/>
            <person name="Liolios K."/>
            <person name="Ivanova N."/>
            <person name="Mavromatis K."/>
            <person name="Mikhailova N."/>
            <person name="Pati A."/>
            <person name="Bruce D."/>
            <person name="Detter C."/>
            <person name="Tapia R."/>
            <person name="Goodwin L."/>
            <person name="Chen A."/>
            <person name="Palaniappan K."/>
            <person name="Land M."/>
            <person name="Hauser L."/>
            <person name="Chang Y.J."/>
            <person name="Jeffries C.D."/>
            <person name="Rohde M."/>
            <person name="Goker M."/>
            <person name="Spring S."/>
            <person name="Woyke T."/>
            <person name="Bristow J."/>
            <person name="Eisen J.A."/>
            <person name="Markowitz V."/>
            <person name="Hugenholtz P."/>
            <person name="Kyrpides N.C."/>
            <person name="Klenk H.P."/>
        </authorList>
    </citation>
    <scope>NUCLEOTIDE SEQUENCE [LARGE SCALE GENOMIC DNA]</scope>
    <source>
        <strain evidence="7">ATCC 49924 / DSM 5501 / Z-7288</strain>
    </source>
</reference>
<comment type="similarity">
    <text evidence="1">Belongs to the SMC family. SbcC subfamily.</text>
</comment>
<dbReference type="InterPro" id="IPR027417">
    <property type="entry name" value="P-loop_NTPase"/>
</dbReference>
<dbReference type="RefSeq" id="WP_013278432.1">
    <property type="nucleotide sequence ID" value="NC_014378.1"/>
</dbReference>
<dbReference type="AlphaFoldDB" id="D9QR46"/>
<protein>
    <recommendedName>
        <fullName evidence="3">Nuclease SbcCD subunit C</fullName>
    </recommendedName>
</protein>
<accession>D9QR46</accession>
<evidence type="ECO:0000256" key="3">
    <source>
        <dbReference type="ARBA" id="ARBA00013368"/>
    </source>
</evidence>
<dbReference type="EMBL" id="CP002105">
    <property type="protein sequence ID" value="ADL12987.1"/>
    <property type="molecule type" value="Genomic_DNA"/>
</dbReference>
<evidence type="ECO:0000313" key="6">
    <source>
        <dbReference type="EMBL" id="ADL12987.1"/>
    </source>
</evidence>
<proteinExistence type="inferred from homology"/>
<dbReference type="Pfam" id="PF13175">
    <property type="entry name" value="AAA_15"/>
    <property type="match status" value="1"/>
</dbReference>
<dbReference type="InterPro" id="IPR041685">
    <property type="entry name" value="AAA_GajA/Old/RecF-like"/>
</dbReference>
<dbReference type="KEGG" id="aar:Acear_1477"/>
<keyword evidence="4" id="KW-0175">Coiled coil</keyword>
<evidence type="ECO:0000256" key="2">
    <source>
        <dbReference type="ARBA" id="ARBA00011322"/>
    </source>
</evidence>
<comment type="subunit">
    <text evidence="2">Heterodimer of SbcC and SbcD.</text>
</comment>
<dbReference type="Gene3D" id="3.40.50.300">
    <property type="entry name" value="P-loop containing nucleotide triphosphate hydrolases"/>
    <property type="match status" value="1"/>
</dbReference>
<gene>
    <name evidence="6" type="ordered locus">Acear_1477</name>
</gene>
<dbReference type="OrthoDB" id="267455at2"/>
<evidence type="ECO:0000259" key="5">
    <source>
        <dbReference type="Pfam" id="PF13175"/>
    </source>
</evidence>
<feature type="coiled-coil region" evidence="4">
    <location>
        <begin position="171"/>
        <end position="458"/>
    </location>
</feature>
<dbReference type="STRING" id="574087.Acear_1477"/>